<name>A0A161KCC6_9ZZZZ</name>
<keyword evidence="2" id="KW-0012">Acyltransferase</keyword>
<dbReference type="EMBL" id="CZQC01000069">
    <property type="protein sequence ID" value="CUS42682.1"/>
    <property type="molecule type" value="Genomic_DNA"/>
</dbReference>
<sequence length="295" mass="32870">MTDSDMRISDLTAWHDGELGGYDRSGSESEEGFHFLHGNGFCARTLEPVAALLPNDRRLLFTDAPGHGVSHKPDSIQPDWNAMAATIAESIISRTSGPLVGVGHSMGGVMTLLMAAAQPNLFTRIILLDPALFSSEILLTQRLLRKTGFWQRTKLVKAVQQRRRRWPSKDELQSDLGRKSLYRSWHPSALDAFVEFGTYSDGAERVLSCDPFWEASIFGSYPYQLWHSVRSVKCPVYILVAEKSYPFINRAARRAASINRNVAWFEQPGTHCFPMEDPEATAAFIKRLAIPASGG</sequence>
<dbReference type="PANTHER" id="PTHR43798:SF33">
    <property type="entry name" value="HYDROLASE, PUTATIVE (AFU_ORTHOLOGUE AFUA_2G14860)-RELATED"/>
    <property type="match status" value="1"/>
</dbReference>
<proteinExistence type="predicted"/>
<dbReference type="InterPro" id="IPR000073">
    <property type="entry name" value="AB_hydrolase_1"/>
</dbReference>
<dbReference type="SUPFAM" id="SSF53474">
    <property type="entry name" value="alpha/beta-Hydrolases"/>
    <property type="match status" value="1"/>
</dbReference>
<gene>
    <name evidence="2" type="ORF">MGWOODY_Tha2655</name>
</gene>
<dbReference type="Pfam" id="PF12697">
    <property type="entry name" value="Abhydrolase_6"/>
    <property type="match status" value="1"/>
</dbReference>
<reference evidence="2" key="1">
    <citation type="submission" date="2015-10" db="EMBL/GenBank/DDBJ databases">
        <authorList>
            <person name="Gilbert D.G."/>
        </authorList>
    </citation>
    <scope>NUCLEOTIDE SEQUENCE</scope>
</reference>
<protein>
    <submittedName>
        <fullName evidence="2">Predicted hydrolase or acyltransferase PA1621</fullName>
    </submittedName>
</protein>
<dbReference type="GO" id="GO:0016020">
    <property type="term" value="C:membrane"/>
    <property type="evidence" value="ECO:0007669"/>
    <property type="project" value="TreeGrafter"/>
</dbReference>
<evidence type="ECO:0000259" key="1">
    <source>
        <dbReference type="Pfam" id="PF12697"/>
    </source>
</evidence>
<evidence type="ECO:0000313" key="2">
    <source>
        <dbReference type="EMBL" id="CUS42682.1"/>
    </source>
</evidence>
<dbReference type="PRINTS" id="PR00111">
    <property type="entry name" value="ABHYDROLASE"/>
</dbReference>
<dbReference type="InterPro" id="IPR050266">
    <property type="entry name" value="AB_hydrolase_sf"/>
</dbReference>
<feature type="domain" description="AB hydrolase-1" evidence="1">
    <location>
        <begin position="35"/>
        <end position="283"/>
    </location>
</feature>
<dbReference type="PANTHER" id="PTHR43798">
    <property type="entry name" value="MONOACYLGLYCEROL LIPASE"/>
    <property type="match status" value="1"/>
</dbReference>
<dbReference type="Gene3D" id="3.40.50.1820">
    <property type="entry name" value="alpha/beta hydrolase"/>
    <property type="match status" value="1"/>
</dbReference>
<keyword evidence="2" id="KW-0378">Hydrolase</keyword>
<accession>A0A161KCC6</accession>
<dbReference type="InterPro" id="IPR029058">
    <property type="entry name" value="AB_hydrolase_fold"/>
</dbReference>
<dbReference type="AlphaFoldDB" id="A0A161KCC6"/>
<dbReference type="GO" id="GO:0016787">
    <property type="term" value="F:hydrolase activity"/>
    <property type="evidence" value="ECO:0007669"/>
    <property type="project" value="UniProtKB-KW"/>
</dbReference>
<keyword evidence="2" id="KW-0808">Transferase</keyword>
<organism evidence="2">
    <name type="scientific">hydrothermal vent metagenome</name>
    <dbReference type="NCBI Taxonomy" id="652676"/>
    <lineage>
        <taxon>unclassified sequences</taxon>
        <taxon>metagenomes</taxon>
        <taxon>ecological metagenomes</taxon>
    </lineage>
</organism>
<dbReference type="GO" id="GO:0016746">
    <property type="term" value="F:acyltransferase activity"/>
    <property type="evidence" value="ECO:0007669"/>
    <property type="project" value="UniProtKB-KW"/>
</dbReference>